<dbReference type="InterPro" id="IPR050678">
    <property type="entry name" value="DNA_Partitioning_ATPase"/>
</dbReference>
<dbReference type="Gene3D" id="3.40.50.300">
    <property type="entry name" value="P-loop containing nucleotide triphosphate hydrolases"/>
    <property type="match status" value="1"/>
</dbReference>
<dbReference type="InterPro" id="IPR002586">
    <property type="entry name" value="CobQ/CobB/MinD/ParA_Nub-bd_dom"/>
</dbReference>
<evidence type="ECO:0000313" key="2">
    <source>
        <dbReference type="EMBL" id="MDP1520044.1"/>
    </source>
</evidence>
<dbReference type="PANTHER" id="PTHR13696:SF96">
    <property type="entry name" value="COBQ_COBB_MIND_PARA NUCLEOTIDE BINDING DOMAIN-CONTAINING PROTEIN"/>
    <property type="match status" value="1"/>
</dbReference>
<name>A0AAW8B2Q8_9GAMM</name>
<reference evidence="2" key="1">
    <citation type="journal article" date="2010" name="Int. J. Syst. Evol. Microbiol.">
        <title>Porticoccus litoralis gen. nov., sp. nov., a gammaproteobacterium isolated from the Yellow Sea.</title>
        <authorList>
            <person name="Oh H.M."/>
            <person name="Kim H."/>
            <person name="Kim K.M."/>
            <person name="Min G.S."/>
            <person name="Cho J.C."/>
        </authorList>
    </citation>
    <scope>NUCLEOTIDE SEQUENCE</scope>
    <source>
        <strain evidence="2">DSM 25064</strain>
    </source>
</reference>
<dbReference type="PIRSF" id="PIRSF009320">
    <property type="entry name" value="Nuc_binding_HP_1000"/>
    <property type="match status" value="1"/>
</dbReference>
<dbReference type="InterPro" id="IPR027417">
    <property type="entry name" value="P-loop_NTPase"/>
</dbReference>
<proteinExistence type="predicted"/>
<keyword evidence="3" id="KW-1185">Reference proteome</keyword>
<protein>
    <submittedName>
        <fullName evidence="2">ParA family protein</fullName>
    </submittedName>
</protein>
<dbReference type="AlphaFoldDB" id="A0AAW8B2Q8"/>
<accession>A0AAW8B2Q8</accession>
<organism evidence="2 3">
    <name type="scientific">Porticoccus litoralis</name>
    <dbReference type="NCBI Taxonomy" id="434086"/>
    <lineage>
        <taxon>Bacteria</taxon>
        <taxon>Pseudomonadati</taxon>
        <taxon>Pseudomonadota</taxon>
        <taxon>Gammaproteobacteria</taxon>
        <taxon>Cellvibrionales</taxon>
        <taxon>Porticoccaceae</taxon>
        <taxon>Porticoccus</taxon>
    </lineage>
</organism>
<dbReference type="RefSeq" id="WP_305169556.1">
    <property type="nucleotide sequence ID" value="NZ_JAUUUU010000001.1"/>
</dbReference>
<feature type="domain" description="CobQ/CobB/MinD/ParA nucleotide binding" evidence="1">
    <location>
        <begin position="4"/>
        <end position="185"/>
    </location>
</feature>
<evidence type="ECO:0000259" key="1">
    <source>
        <dbReference type="Pfam" id="PF01656"/>
    </source>
</evidence>
<dbReference type="Pfam" id="PF01656">
    <property type="entry name" value="CbiA"/>
    <property type="match status" value="1"/>
</dbReference>
<dbReference type="EMBL" id="JAUUUU010000001">
    <property type="protein sequence ID" value="MDP1520044.1"/>
    <property type="molecule type" value="Genomic_DNA"/>
</dbReference>
<dbReference type="Proteomes" id="UP001178354">
    <property type="component" value="Unassembled WGS sequence"/>
</dbReference>
<dbReference type="SUPFAM" id="SSF52540">
    <property type="entry name" value="P-loop containing nucleoside triphosphate hydrolases"/>
    <property type="match status" value="1"/>
</dbReference>
<gene>
    <name evidence="2" type="ORF">Q8A57_03595</name>
</gene>
<comment type="caution">
    <text evidence="2">The sequence shown here is derived from an EMBL/GenBank/DDBJ whole genome shotgun (WGS) entry which is preliminary data.</text>
</comment>
<evidence type="ECO:0000313" key="3">
    <source>
        <dbReference type="Proteomes" id="UP001178354"/>
    </source>
</evidence>
<reference evidence="2" key="2">
    <citation type="submission" date="2023-08" db="EMBL/GenBank/DDBJ databases">
        <authorList>
            <person name="Luo J."/>
        </authorList>
    </citation>
    <scope>NUCLEOTIDE SEQUENCE</scope>
    <source>
        <strain evidence="2">DSM 25064</strain>
    </source>
</reference>
<sequence>MQRIVVVNPKGGCGKTMLSTNLASFFSHQGAITTLMDLDPQGSSVFWALNRPDNAPHIQLVDAHNCPLNVTRSWAIQPPRNTEVLILDTPARPDLVNLSPLLREATAILLPVVLEEFDLHAVTHTVQELRRMLPSRQNMAVVINRFAASPTATRRAHDLEKTLSLPIVAYLRQSRTFLQAASEGKGVYEMAGSHYRRDKQGIAGIGEWCSNRGAESAGETGLKRLHPDVIAMASNL</sequence>
<dbReference type="CDD" id="cd02042">
    <property type="entry name" value="ParAB_family"/>
    <property type="match status" value="1"/>
</dbReference>
<dbReference type="PANTHER" id="PTHR13696">
    <property type="entry name" value="P-LOOP CONTAINING NUCLEOSIDE TRIPHOSPHATE HYDROLASE"/>
    <property type="match status" value="1"/>
</dbReference>